<evidence type="ECO:0000256" key="7">
    <source>
        <dbReference type="ARBA" id="ARBA00023027"/>
    </source>
</evidence>
<sequence length="316" mass="36276">MSLVQSTHLSSSLLIDPFLPLFLTPHLHTTPGSHSHWLYLKSYHSWDAFDDQYIGCEEEMDRRAPDLLKKEKSNSSLFSTAWENSRKKWQSVKTKISLYLPPDFTDEHGRAIVTYTDKEFSRMLNQAVRENGKSQADYMDNFYFKAFHYYLTRGLRLLNGSCDVTYKMEVFRGVSGIRFKHKGPGLMRFGQFTSSSLKKEVAEKFGTDSFFTIRTCFGRDIRAFSHSPEEDEVLIPFNEKFSVFKGKGNNSFVLRSTNRTCSYFNCAYLGGEYRAGQEKHLSGVFAGVNLKRERELRRETLTCGGLGVISCQTSCC</sequence>
<comment type="similarity">
    <text evidence="1 10">Belongs to the Arg-specific ADP-ribosyltransferase family.</text>
</comment>
<evidence type="ECO:0000256" key="9">
    <source>
        <dbReference type="ARBA" id="ARBA00047597"/>
    </source>
</evidence>
<evidence type="ECO:0000256" key="3">
    <source>
        <dbReference type="ARBA" id="ARBA00022679"/>
    </source>
</evidence>
<dbReference type="GO" id="GO:0106274">
    <property type="term" value="F:NAD+-protein-arginine ADP-ribosyltransferase activity"/>
    <property type="evidence" value="ECO:0007669"/>
    <property type="project" value="UniProtKB-EC"/>
</dbReference>
<dbReference type="EC" id="2.4.2.31" evidence="10"/>
<keyword evidence="7 10" id="KW-0520">NAD</keyword>
<keyword evidence="4" id="KW-0548">Nucleotidyltransferase</keyword>
<keyword evidence="12" id="KW-1185">Reference proteome</keyword>
<evidence type="ECO:0000256" key="8">
    <source>
        <dbReference type="ARBA" id="ARBA00023157"/>
    </source>
</evidence>
<evidence type="ECO:0000256" key="6">
    <source>
        <dbReference type="ARBA" id="ARBA00022857"/>
    </source>
</evidence>
<dbReference type="PANTHER" id="PTHR10339:SF2">
    <property type="entry name" value="ECTO-ADP-RIBOSYLTRANSFERASE 5"/>
    <property type="match status" value="1"/>
</dbReference>
<proteinExistence type="inferred from homology"/>
<evidence type="ECO:0000313" key="12">
    <source>
        <dbReference type="Proteomes" id="UP000694393"/>
    </source>
</evidence>
<evidence type="ECO:0000256" key="1">
    <source>
        <dbReference type="ARBA" id="ARBA00009558"/>
    </source>
</evidence>
<evidence type="ECO:0000256" key="10">
    <source>
        <dbReference type="RuleBase" id="RU361228"/>
    </source>
</evidence>
<accession>A0A8C8SC63</accession>
<evidence type="ECO:0000256" key="5">
    <source>
        <dbReference type="ARBA" id="ARBA00022729"/>
    </source>
</evidence>
<reference evidence="11" key="1">
    <citation type="submission" date="2025-08" db="UniProtKB">
        <authorList>
            <consortium name="Ensembl"/>
        </authorList>
    </citation>
    <scope>IDENTIFICATION</scope>
</reference>
<evidence type="ECO:0000256" key="2">
    <source>
        <dbReference type="ARBA" id="ARBA00022676"/>
    </source>
</evidence>
<evidence type="ECO:0000313" key="11">
    <source>
        <dbReference type="Ensembl" id="ENSPCEP00000017437.1"/>
    </source>
</evidence>
<dbReference type="Pfam" id="PF01129">
    <property type="entry name" value="ART"/>
    <property type="match status" value="1"/>
</dbReference>
<dbReference type="Gene3D" id="3.90.176.10">
    <property type="entry name" value="Toxin ADP-ribosyltransferase, Chain A, domain 1"/>
    <property type="match status" value="1"/>
</dbReference>
<comment type="catalytic activity">
    <reaction evidence="9 10">
        <text>L-arginyl-[protein] + NAD(+) = N(omega)-(ADP-D-ribosyl)-L-arginyl-[protein] + nicotinamide + H(+)</text>
        <dbReference type="Rhea" id="RHEA:19149"/>
        <dbReference type="Rhea" id="RHEA-COMP:10532"/>
        <dbReference type="Rhea" id="RHEA-COMP:15087"/>
        <dbReference type="ChEBI" id="CHEBI:15378"/>
        <dbReference type="ChEBI" id="CHEBI:17154"/>
        <dbReference type="ChEBI" id="CHEBI:29965"/>
        <dbReference type="ChEBI" id="CHEBI:57540"/>
        <dbReference type="ChEBI" id="CHEBI:142554"/>
        <dbReference type="EC" id="2.4.2.31"/>
    </reaction>
</comment>
<dbReference type="FunFam" id="3.90.176.10:FF:000001">
    <property type="entry name" value="NAD(P)(+)--arginine ADP-ribosyltransferase"/>
    <property type="match status" value="1"/>
</dbReference>
<dbReference type="Proteomes" id="UP000694393">
    <property type="component" value="Unplaced"/>
</dbReference>
<keyword evidence="2 10" id="KW-0328">Glycosyltransferase</keyword>
<dbReference type="GO" id="GO:0044194">
    <property type="term" value="C:cytolytic granule"/>
    <property type="evidence" value="ECO:0007669"/>
    <property type="project" value="UniProtKB-ARBA"/>
</dbReference>
<dbReference type="PROSITE" id="PS51996">
    <property type="entry name" value="TR_MART"/>
    <property type="match status" value="1"/>
</dbReference>
<dbReference type="InterPro" id="IPR050999">
    <property type="entry name" value="ADP-ribosyltransferase_ARG"/>
</dbReference>
<reference evidence="11" key="2">
    <citation type="submission" date="2025-09" db="UniProtKB">
        <authorList>
            <consortium name="Ensembl"/>
        </authorList>
    </citation>
    <scope>IDENTIFICATION</scope>
</reference>
<dbReference type="GO" id="GO:0003950">
    <property type="term" value="F:NAD+ poly-ADP-ribosyltransferase activity"/>
    <property type="evidence" value="ECO:0007669"/>
    <property type="project" value="TreeGrafter"/>
</dbReference>
<name>A0A8C8SC63_9SAUR</name>
<keyword evidence="3 10" id="KW-0808">Transferase</keyword>
<keyword evidence="8" id="KW-1015">Disulfide bond</keyword>
<dbReference type="AlphaFoldDB" id="A0A8C8SC63"/>
<keyword evidence="5" id="KW-0732">Signal</keyword>
<dbReference type="GO" id="GO:0016779">
    <property type="term" value="F:nucleotidyltransferase activity"/>
    <property type="evidence" value="ECO:0007669"/>
    <property type="project" value="UniProtKB-KW"/>
</dbReference>
<evidence type="ECO:0000256" key="4">
    <source>
        <dbReference type="ARBA" id="ARBA00022695"/>
    </source>
</evidence>
<dbReference type="Ensembl" id="ENSPCET00000018045.1">
    <property type="protein sequence ID" value="ENSPCEP00000017437.1"/>
    <property type="gene ID" value="ENSPCEG00000013698.1"/>
</dbReference>
<dbReference type="PANTHER" id="PTHR10339">
    <property type="entry name" value="ADP-RIBOSYLTRANSFERASE"/>
    <property type="match status" value="1"/>
</dbReference>
<organism evidence="11 12">
    <name type="scientific">Pelusios castaneus</name>
    <name type="common">West African mud turtle</name>
    <dbReference type="NCBI Taxonomy" id="367368"/>
    <lineage>
        <taxon>Eukaryota</taxon>
        <taxon>Metazoa</taxon>
        <taxon>Chordata</taxon>
        <taxon>Craniata</taxon>
        <taxon>Vertebrata</taxon>
        <taxon>Euteleostomi</taxon>
        <taxon>Archelosauria</taxon>
        <taxon>Testudinata</taxon>
        <taxon>Testudines</taxon>
        <taxon>Pleurodira</taxon>
        <taxon>Pelomedusidae</taxon>
        <taxon>Pelusios</taxon>
    </lineage>
</organism>
<dbReference type="PRINTS" id="PR00970">
    <property type="entry name" value="RIBTRNSFRASE"/>
</dbReference>
<keyword evidence="6 10" id="KW-0521">NADP</keyword>
<dbReference type="SUPFAM" id="SSF56399">
    <property type="entry name" value="ADP-ribosylation"/>
    <property type="match status" value="1"/>
</dbReference>
<protein>
    <recommendedName>
        <fullName evidence="10">NAD(P)(+)--arginine ADP-ribosyltransferase</fullName>
        <ecNumber evidence="10">2.4.2.31</ecNumber>
    </recommendedName>
    <alternativeName>
        <fullName evidence="10">Mono(ADP-ribosyl)transferase</fullName>
    </alternativeName>
</protein>
<dbReference type="InterPro" id="IPR000768">
    <property type="entry name" value="ART"/>
</dbReference>